<accession>A0A316VLH1</accession>
<feature type="region of interest" description="Disordered" evidence="1">
    <location>
        <begin position="378"/>
        <end position="599"/>
    </location>
</feature>
<evidence type="ECO:0008006" key="5">
    <source>
        <dbReference type="Google" id="ProtNLM"/>
    </source>
</evidence>
<feature type="compositionally biased region" description="Basic and acidic residues" evidence="1">
    <location>
        <begin position="590"/>
        <end position="599"/>
    </location>
</feature>
<organism evidence="3 4">
    <name type="scientific">Meira miltonrushii</name>
    <dbReference type="NCBI Taxonomy" id="1280837"/>
    <lineage>
        <taxon>Eukaryota</taxon>
        <taxon>Fungi</taxon>
        <taxon>Dikarya</taxon>
        <taxon>Basidiomycota</taxon>
        <taxon>Ustilaginomycotina</taxon>
        <taxon>Exobasidiomycetes</taxon>
        <taxon>Exobasidiales</taxon>
        <taxon>Brachybasidiaceae</taxon>
        <taxon>Meira</taxon>
    </lineage>
</organism>
<feature type="compositionally biased region" description="Basic and acidic residues" evidence="1">
    <location>
        <begin position="50"/>
        <end position="60"/>
    </location>
</feature>
<evidence type="ECO:0000256" key="1">
    <source>
        <dbReference type="SAM" id="MobiDB-lite"/>
    </source>
</evidence>
<gene>
    <name evidence="3" type="ORF">FA14DRAFT_188399</name>
</gene>
<reference evidence="3 4" key="1">
    <citation type="journal article" date="2018" name="Mol. Biol. Evol.">
        <title>Broad Genomic Sampling Reveals a Smut Pathogenic Ancestry of the Fungal Clade Ustilaginomycotina.</title>
        <authorList>
            <person name="Kijpornyongpan T."/>
            <person name="Mondo S.J."/>
            <person name="Barry K."/>
            <person name="Sandor L."/>
            <person name="Lee J."/>
            <person name="Lipzen A."/>
            <person name="Pangilinan J."/>
            <person name="LaButti K."/>
            <person name="Hainaut M."/>
            <person name="Henrissat B."/>
            <person name="Grigoriev I.V."/>
            <person name="Spatafora J.W."/>
            <person name="Aime M.C."/>
        </authorList>
    </citation>
    <scope>NUCLEOTIDE SEQUENCE [LARGE SCALE GENOMIC DNA]</scope>
    <source>
        <strain evidence="3 4">MCA 3882</strain>
    </source>
</reference>
<dbReference type="InParanoid" id="A0A316VLH1"/>
<feature type="region of interest" description="Disordered" evidence="1">
    <location>
        <begin position="339"/>
        <end position="363"/>
    </location>
</feature>
<dbReference type="EMBL" id="KZ819602">
    <property type="protein sequence ID" value="PWN38396.1"/>
    <property type="molecule type" value="Genomic_DNA"/>
</dbReference>
<feature type="region of interest" description="Disordered" evidence="1">
    <location>
        <begin position="38"/>
        <end position="65"/>
    </location>
</feature>
<feature type="signal peptide" evidence="2">
    <location>
        <begin position="1"/>
        <end position="34"/>
    </location>
</feature>
<keyword evidence="4" id="KW-1185">Reference proteome</keyword>
<sequence>MMSTFYPAQRKGSIIRLVVLSFLCLAFVLPSIHATPLSQSQSQSPITERWLSKREERKNYTDPNDVGGQMLTILPNLPGLGEPLNAIVSGLSDESVLTYEGFLLWVTSVNFGVSCLGQANGSNQYANLGDGNQTQGTGNGDNGVLRWNYGMPYIGTCKETFMGGNHFRWFKQESTGAFFLATSVELNLDNHHMIALNGYNNGRDELVGNATVSNGTQWEGNVYNTTVEWIEAGVLLNATSQGVNHPTVALPNSTTIDGRVALLTVRQLKLGTNGGGLSGLLNAPSKSTFPFSTTILTNSQCQMSALERSIRDIVRGDESDGELDKIVADLIVREAQEKNRVARNGGSAAPAGSGSGSSTRRSLNTRFLDGIVQGVERHNRHLKDEEKRSAVLAARDKPEAGKERDRRGRREGKMHGWEDNMSESPHRSGTSSSSHHNDMAQHSKRSRHDESRSKSQRQDSKREERHSHRRREGKRDRTPDPESKMDKYFRSDYDPALDVDAKVNVNQDNLVEDEGWERAMSVILERKREKEERRETRRIERERKRSKNYDKKRHRESEDEISHSRQKGGKDYSSESRNPILDTQYTSKGSIREWDRGKK</sequence>
<feature type="compositionally biased region" description="Polar residues" evidence="1">
    <location>
        <begin position="575"/>
        <end position="589"/>
    </location>
</feature>
<feature type="compositionally biased region" description="Basic and acidic residues" evidence="1">
    <location>
        <begin position="473"/>
        <end position="493"/>
    </location>
</feature>
<dbReference type="AlphaFoldDB" id="A0A316VLH1"/>
<name>A0A316VLH1_9BASI</name>
<dbReference type="RefSeq" id="XP_025358698.1">
    <property type="nucleotide sequence ID" value="XM_025501653.1"/>
</dbReference>
<dbReference type="OrthoDB" id="2310204at2759"/>
<feature type="compositionally biased region" description="Low complexity" evidence="1">
    <location>
        <begin position="345"/>
        <end position="358"/>
    </location>
</feature>
<evidence type="ECO:0000313" key="3">
    <source>
        <dbReference type="EMBL" id="PWN38396.1"/>
    </source>
</evidence>
<keyword evidence="2" id="KW-0732">Signal</keyword>
<dbReference type="Proteomes" id="UP000245771">
    <property type="component" value="Unassembled WGS sequence"/>
</dbReference>
<dbReference type="GeneID" id="37023434"/>
<evidence type="ECO:0000256" key="2">
    <source>
        <dbReference type="SAM" id="SignalP"/>
    </source>
</evidence>
<feature type="compositionally biased region" description="Basic and acidic residues" evidence="1">
    <location>
        <begin position="524"/>
        <end position="574"/>
    </location>
</feature>
<protein>
    <recommendedName>
        <fullName evidence="5">Concanavalin A-like lectin/glucanase</fullName>
    </recommendedName>
</protein>
<feature type="compositionally biased region" description="Basic and acidic residues" evidence="1">
    <location>
        <begin position="435"/>
        <end position="466"/>
    </location>
</feature>
<proteinExistence type="predicted"/>
<dbReference type="STRING" id="1280837.A0A316VLH1"/>
<evidence type="ECO:0000313" key="4">
    <source>
        <dbReference type="Proteomes" id="UP000245771"/>
    </source>
</evidence>
<dbReference type="PANTHER" id="PTHR40132:SF1">
    <property type="entry name" value="PRE-MRNA-SPLICING FACTOR 38B"/>
    <property type="match status" value="1"/>
</dbReference>
<dbReference type="PANTHER" id="PTHR40132">
    <property type="entry name" value="PRE-MRNA-SPLICING FACTOR 38B"/>
    <property type="match status" value="1"/>
</dbReference>
<feature type="compositionally biased region" description="Basic and acidic residues" evidence="1">
    <location>
        <begin position="382"/>
        <end position="418"/>
    </location>
</feature>
<feature type="chain" id="PRO_5016260715" description="Concanavalin A-like lectin/glucanase" evidence="2">
    <location>
        <begin position="35"/>
        <end position="599"/>
    </location>
</feature>